<dbReference type="VEuPathDB" id="VectorBase:LDEU000910"/>
<dbReference type="InterPro" id="IPR026151">
    <property type="entry name" value="Maspardin"/>
</dbReference>
<evidence type="ECO:0000313" key="6">
    <source>
        <dbReference type="EMBL" id="RWS31130.1"/>
    </source>
</evidence>
<protein>
    <recommendedName>
        <fullName evidence="3">Maspardin</fullName>
    </recommendedName>
</protein>
<dbReference type="InterPro" id="IPR000073">
    <property type="entry name" value="AB_hydrolase_1"/>
</dbReference>
<dbReference type="GO" id="GO:0005737">
    <property type="term" value="C:cytoplasm"/>
    <property type="evidence" value="ECO:0007669"/>
    <property type="project" value="UniProtKB-SubCell"/>
</dbReference>
<keyword evidence="7" id="KW-1185">Reference proteome</keyword>
<dbReference type="Gene3D" id="3.40.50.1820">
    <property type="entry name" value="alpha/beta hydrolase"/>
    <property type="match status" value="1"/>
</dbReference>
<dbReference type="InterPro" id="IPR029058">
    <property type="entry name" value="AB_hydrolase_fold"/>
</dbReference>
<reference evidence="6 7" key="1">
    <citation type="journal article" date="2018" name="Gigascience">
        <title>Genomes of trombidid mites reveal novel predicted allergens and laterally-transferred genes associated with secondary metabolism.</title>
        <authorList>
            <person name="Dong X."/>
            <person name="Chaisiri K."/>
            <person name="Xia D."/>
            <person name="Armstrong S.D."/>
            <person name="Fang Y."/>
            <person name="Donnelly M.J."/>
            <person name="Kadowaki T."/>
            <person name="McGarry J.W."/>
            <person name="Darby A.C."/>
            <person name="Makepeace B.L."/>
        </authorList>
    </citation>
    <scope>NUCLEOTIDE SEQUENCE [LARGE SCALE GENOMIC DNA]</scope>
    <source>
        <strain evidence="6">UoL-UT</strain>
    </source>
</reference>
<evidence type="ECO:0000256" key="4">
    <source>
        <dbReference type="ARBA" id="ARBA00022490"/>
    </source>
</evidence>
<dbReference type="PANTHER" id="PTHR15913:SF0">
    <property type="entry name" value="MASPARDIN"/>
    <property type="match status" value="1"/>
</dbReference>
<dbReference type="PANTHER" id="PTHR15913">
    <property type="entry name" value="ACID CLUSTER PROTEIN 33"/>
    <property type="match status" value="1"/>
</dbReference>
<proteinExistence type="inferred from homology"/>
<organism evidence="6 7">
    <name type="scientific">Leptotrombidium deliense</name>
    <dbReference type="NCBI Taxonomy" id="299467"/>
    <lineage>
        <taxon>Eukaryota</taxon>
        <taxon>Metazoa</taxon>
        <taxon>Ecdysozoa</taxon>
        <taxon>Arthropoda</taxon>
        <taxon>Chelicerata</taxon>
        <taxon>Arachnida</taxon>
        <taxon>Acari</taxon>
        <taxon>Acariformes</taxon>
        <taxon>Trombidiformes</taxon>
        <taxon>Prostigmata</taxon>
        <taxon>Anystina</taxon>
        <taxon>Parasitengona</taxon>
        <taxon>Trombiculoidea</taxon>
        <taxon>Trombiculidae</taxon>
        <taxon>Leptotrombidium</taxon>
    </lineage>
</organism>
<dbReference type="EMBL" id="NCKV01000264">
    <property type="protein sequence ID" value="RWS31130.1"/>
    <property type="molecule type" value="Genomic_DNA"/>
</dbReference>
<name>A0A443SUF7_9ACAR</name>
<evidence type="ECO:0000256" key="3">
    <source>
        <dbReference type="ARBA" id="ARBA00020148"/>
    </source>
</evidence>
<dbReference type="STRING" id="299467.A0A443SUF7"/>
<evidence type="ECO:0000256" key="2">
    <source>
        <dbReference type="ARBA" id="ARBA00008645"/>
    </source>
</evidence>
<evidence type="ECO:0000313" key="7">
    <source>
        <dbReference type="Proteomes" id="UP000288716"/>
    </source>
</evidence>
<evidence type="ECO:0000259" key="5">
    <source>
        <dbReference type="Pfam" id="PF12697"/>
    </source>
</evidence>
<dbReference type="Pfam" id="PF12697">
    <property type="entry name" value="Abhydrolase_6"/>
    <property type="match status" value="1"/>
</dbReference>
<dbReference type="AlphaFoldDB" id="A0A443SUF7"/>
<comment type="caution">
    <text evidence="6">The sequence shown here is derived from an EMBL/GenBank/DDBJ whole genome shotgun (WGS) entry which is preliminary data.</text>
</comment>
<feature type="domain" description="AB hydrolase-1" evidence="5">
    <location>
        <begin position="73"/>
        <end position="199"/>
    </location>
</feature>
<comment type="similarity">
    <text evidence="2">Belongs to the AB hydrolase superfamily.</text>
</comment>
<keyword evidence="4" id="KW-0963">Cytoplasm</keyword>
<sequence>MEKVFGLLGGHKSQCCIEVDEKYQLFRSNVPQRKIVVDEDSSKVWTLYDSGPRSVHSPLLCFPPVSGTADVFFLQLMSLTAKGCRVIALQYPTYWTLGEFVRGFIKLLDTLRLDKVHIFGASLGGFLAQKFVDSTIHCPRVQSLILCNSFADTAIFNHSDSAVLFWAMPAILLRKLVMGNADVYANKDKAIRESVEFMSEKLESLSQSELASRLTLNCINCYVEPQRLQSLPITIIDVFDDCAISEGVREELYKFYPHAKRAHLKSGGNFPYLSRSEEVNMHVLIHLRQFEQTRFSAFGEQ</sequence>
<evidence type="ECO:0000256" key="1">
    <source>
        <dbReference type="ARBA" id="ARBA00004496"/>
    </source>
</evidence>
<dbReference type="SUPFAM" id="SSF53474">
    <property type="entry name" value="alpha/beta-Hydrolases"/>
    <property type="match status" value="1"/>
</dbReference>
<gene>
    <name evidence="6" type="ORF">B4U80_09103</name>
</gene>
<accession>A0A443SUF7</accession>
<comment type="subcellular location">
    <subcellularLocation>
        <location evidence="1">Cytoplasm</location>
    </subcellularLocation>
</comment>
<dbReference type="Proteomes" id="UP000288716">
    <property type="component" value="Unassembled WGS sequence"/>
</dbReference>
<dbReference type="OrthoDB" id="10264550at2759"/>